<proteinExistence type="predicted"/>
<reference evidence="1 2" key="2">
    <citation type="journal article" date="2022" name="Mol. Ecol. Resour.">
        <title>The genomes of chicory, endive, great burdock and yacon provide insights into Asteraceae paleo-polyploidization history and plant inulin production.</title>
        <authorList>
            <person name="Fan W."/>
            <person name="Wang S."/>
            <person name="Wang H."/>
            <person name="Wang A."/>
            <person name="Jiang F."/>
            <person name="Liu H."/>
            <person name="Zhao H."/>
            <person name="Xu D."/>
            <person name="Zhang Y."/>
        </authorList>
    </citation>
    <scope>NUCLEOTIDE SEQUENCE [LARGE SCALE GENOMIC DNA]</scope>
    <source>
        <strain evidence="2">cv. Niubang</strain>
    </source>
</reference>
<name>A0ACB8YPC6_ARCLA</name>
<dbReference type="EMBL" id="CM042058">
    <property type="protein sequence ID" value="KAI3685870.1"/>
    <property type="molecule type" value="Genomic_DNA"/>
</dbReference>
<protein>
    <submittedName>
        <fullName evidence="1">Uncharacterized protein</fullName>
    </submittedName>
</protein>
<evidence type="ECO:0000313" key="1">
    <source>
        <dbReference type="EMBL" id="KAI3685870.1"/>
    </source>
</evidence>
<comment type="caution">
    <text evidence="1">The sequence shown here is derived from an EMBL/GenBank/DDBJ whole genome shotgun (WGS) entry which is preliminary data.</text>
</comment>
<accession>A0ACB8YPC6</accession>
<evidence type="ECO:0000313" key="2">
    <source>
        <dbReference type="Proteomes" id="UP001055879"/>
    </source>
</evidence>
<reference evidence="2" key="1">
    <citation type="journal article" date="2022" name="Mol. Ecol. Resour.">
        <title>The genomes of chicory, endive, great burdock and yacon provide insights into Asteraceae palaeo-polyploidization history and plant inulin production.</title>
        <authorList>
            <person name="Fan W."/>
            <person name="Wang S."/>
            <person name="Wang H."/>
            <person name="Wang A."/>
            <person name="Jiang F."/>
            <person name="Liu H."/>
            <person name="Zhao H."/>
            <person name="Xu D."/>
            <person name="Zhang Y."/>
        </authorList>
    </citation>
    <scope>NUCLEOTIDE SEQUENCE [LARGE SCALE GENOMIC DNA]</scope>
    <source>
        <strain evidence="2">cv. Niubang</strain>
    </source>
</reference>
<dbReference type="Proteomes" id="UP001055879">
    <property type="component" value="Linkage Group LG12"/>
</dbReference>
<gene>
    <name evidence="1" type="ORF">L6452_35131</name>
</gene>
<organism evidence="1 2">
    <name type="scientific">Arctium lappa</name>
    <name type="common">Greater burdock</name>
    <name type="synonym">Lappa major</name>
    <dbReference type="NCBI Taxonomy" id="4217"/>
    <lineage>
        <taxon>Eukaryota</taxon>
        <taxon>Viridiplantae</taxon>
        <taxon>Streptophyta</taxon>
        <taxon>Embryophyta</taxon>
        <taxon>Tracheophyta</taxon>
        <taxon>Spermatophyta</taxon>
        <taxon>Magnoliopsida</taxon>
        <taxon>eudicotyledons</taxon>
        <taxon>Gunneridae</taxon>
        <taxon>Pentapetalae</taxon>
        <taxon>asterids</taxon>
        <taxon>campanulids</taxon>
        <taxon>Asterales</taxon>
        <taxon>Asteraceae</taxon>
        <taxon>Carduoideae</taxon>
        <taxon>Cardueae</taxon>
        <taxon>Arctiinae</taxon>
        <taxon>Arctium</taxon>
    </lineage>
</organism>
<keyword evidence="2" id="KW-1185">Reference proteome</keyword>
<sequence>MSSSDQSYPFLSFASFPPAAGGGGGSMIENEWHIIFLIIDGRNTNTGTSLEGCEKRIRHTVHEPHSHPIYLCTPIMLP</sequence>